<reference evidence="1 2" key="1">
    <citation type="journal article" date="2011" name="Genome Res.">
        <title>Whole genome sequencing of multiple Leishmania donovani clinical isolates provides insights into population structure and mechanisms of drug resistance.</title>
        <authorList>
            <person name="Downing T."/>
            <person name="Imamura H."/>
            <person name="Decuypere S."/>
            <person name="Clark T.G."/>
            <person name="Coombs G.H."/>
            <person name="Cotton J.A."/>
            <person name="Hilley J.D."/>
            <person name="de Doncker S."/>
            <person name="Maes I."/>
            <person name="Mottram J.C."/>
            <person name="Quail M.A."/>
            <person name="Rijal S."/>
            <person name="Sanders M."/>
            <person name="Schonian G."/>
            <person name="Stark O."/>
            <person name="Sundar S."/>
            <person name="Vanaerschot M."/>
            <person name="Hertz-Fowler C."/>
            <person name="Dujardin J.C."/>
            <person name="Berriman M."/>
        </authorList>
    </citation>
    <scope>NUCLEOTIDE SEQUENCE [LARGE SCALE GENOMIC DNA]</scope>
    <source>
        <strain evidence="1 2">BPK282A1</strain>
    </source>
</reference>
<proteinExistence type="predicted"/>
<dbReference type="GeneID" id="13389908"/>
<dbReference type="AlphaFoldDB" id="E9BG66"/>
<evidence type="ECO:0000313" key="2">
    <source>
        <dbReference type="Proteomes" id="UP000008980"/>
    </source>
</evidence>
<name>E9BG66_LEIDO</name>
<dbReference type="Proteomes" id="UP000008980">
    <property type="component" value="Chromosome 23"/>
</dbReference>
<gene>
    <name evidence="1" type="ORF">LDBPK_230460</name>
</gene>
<dbReference type="KEGG" id="ldo:LDBPK_230460"/>
<dbReference type="EMBL" id="FR799610">
    <property type="protein sequence ID" value="CBZ34242.1"/>
    <property type="molecule type" value="Genomic_DNA"/>
</dbReference>
<dbReference type="OMA" id="HVQCVAT"/>
<dbReference type="RefSeq" id="XP_003860947.1">
    <property type="nucleotide sequence ID" value="XM_003860899.1"/>
</dbReference>
<accession>E9BG66</accession>
<protein>
    <submittedName>
        <fullName evidence="1">Uncharacterized protein</fullName>
    </submittedName>
</protein>
<organism evidence="1 2">
    <name type="scientific">Leishmania donovani</name>
    <dbReference type="NCBI Taxonomy" id="5661"/>
    <lineage>
        <taxon>Eukaryota</taxon>
        <taxon>Discoba</taxon>
        <taxon>Euglenozoa</taxon>
        <taxon>Kinetoplastea</taxon>
        <taxon>Metakinetoplastina</taxon>
        <taxon>Trypanosomatida</taxon>
        <taxon>Trypanosomatidae</taxon>
        <taxon>Leishmaniinae</taxon>
        <taxon>Leishmania</taxon>
    </lineage>
</organism>
<sequence length="156" mass="16449">MHAQTRTNSECAVIHASILASMYTERDISVSSDSALSGPSSCCVSSLSPSSSLSASAHWRGHGAPPPPPPPLQRFFVPEPRGLEQETSCALSFAGIGGLAGALLALLRATEYEVYHVQCVATEAMANLQVVRLHLIERTLNATVGMEEACPSQEDG</sequence>
<reference evidence="2" key="2">
    <citation type="submission" date="2011-02" db="EMBL/GenBank/DDBJ databases">
        <title>Whole genome sequencing of Leishmania donovani clinical lines reveals dynamic variation related to drug resistance.</title>
        <authorList>
            <person name="Downing T."/>
            <person name="Imamura H."/>
            <person name="Sanders M."/>
            <person name="Decuypere S."/>
            <person name="Hertz-Fowler C."/>
            <person name="Clark T.G."/>
            <person name="Rijal S."/>
            <person name="Sundar S."/>
            <person name="Quail M.A."/>
            <person name="De Doncker S."/>
            <person name="Maes I."/>
            <person name="Vanaerschot M."/>
            <person name="Stark O."/>
            <person name="Schonian G."/>
            <person name="Dujardin J.C."/>
            <person name="Berriman M."/>
        </authorList>
    </citation>
    <scope>NUCLEOTIDE SEQUENCE [LARGE SCALE GENOMIC DNA]</scope>
    <source>
        <strain evidence="2">BPK282A1</strain>
    </source>
</reference>
<dbReference type="PhylomeDB" id="E9BG66"/>
<evidence type="ECO:0000313" key="1">
    <source>
        <dbReference type="EMBL" id="CBZ34242.1"/>
    </source>
</evidence>
<dbReference type="VEuPathDB" id="TriTrypDB:LdBPK_230460.1"/>